<dbReference type="AlphaFoldDB" id="C4LFN0"/>
<dbReference type="EMBL" id="CP001616">
    <property type="protein sequence ID" value="ACQ93397.1"/>
    <property type="molecule type" value="Genomic_DNA"/>
</dbReference>
<gene>
    <name evidence="1" type="ordered locus">Tola_1788</name>
</gene>
<proteinExistence type="predicted"/>
<dbReference type="HOGENOM" id="CLU_3031050_0_0_6"/>
<evidence type="ECO:0000313" key="2">
    <source>
        <dbReference type="Proteomes" id="UP000009073"/>
    </source>
</evidence>
<evidence type="ECO:0000313" key="1">
    <source>
        <dbReference type="EMBL" id="ACQ93397.1"/>
    </source>
</evidence>
<protein>
    <submittedName>
        <fullName evidence="1">Uncharacterized protein</fullName>
    </submittedName>
</protein>
<dbReference type="Proteomes" id="UP000009073">
    <property type="component" value="Chromosome"/>
</dbReference>
<dbReference type="RefSeq" id="WP_015878868.1">
    <property type="nucleotide sequence ID" value="NC_012691.1"/>
</dbReference>
<keyword evidence="2" id="KW-1185">Reference proteome</keyword>
<dbReference type="KEGG" id="tau:Tola_1788"/>
<reference evidence="2" key="1">
    <citation type="submission" date="2009-05" db="EMBL/GenBank/DDBJ databases">
        <title>Complete sequence of Tolumonas auensis DSM 9187.</title>
        <authorList>
            <consortium name="US DOE Joint Genome Institute"/>
            <person name="Lucas S."/>
            <person name="Copeland A."/>
            <person name="Lapidus A."/>
            <person name="Glavina del Rio T."/>
            <person name="Tice H."/>
            <person name="Bruce D."/>
            <person name="Goodwin L."/>
            <person name="Pitluck S."/>
            <person name="Chertkov O."/>
            <person name="Brettin T."/>
            <person name="Detter J.C."/>
            <person name="Han C."/>
            <person name="Larimer F."/>
            <person name="Land M."/>
            <person name="Hauser L."/>
            <person name="Kyrpides N."/>
            <person name="Mikhailova N."/>
            <person name="Spring S."/>
            <person name="Beller H."/>
        </authorList>
    </citation>
    <scope>NUCLEOTIDE SEQUENCE [LARGE SCALE GENOMIC DNA]</scope>
    <source>
        <strain evidence="2">DSM 9187 / TA4</strain>
    </source>
</reference>
<organism evidence="1 2">
    <name type="scientific">Tolumonas auensis (strain DSM 9187 / NBRC 110442 / TA 4)</name>
    <dbReference type="NCBI Taxonomy" id="595494"/>
    <lineage>
        <taxon>Bacteria</taxon>
        <taxon>Pseudomonadati</taxon>
        <taxon>Pseudomonadota</taxon>
        <taxon>Gammaproteobacteria</taxon>
        <taxon>Aeromonadales</taxon>
        <taxon>Aeromonadaceae</taxon>
        <taxon>Tolumonas</taxon>
    </lineage>
</organism>
<accession>C4LFN0</accession>
<reference evidence="1 2" key="2">
    <citation type="journal article" date="2011" name="Stand. Genomic Sci.">
        <title>Complete genome sequence of Tolumonas auensis type strain (TA 4).</title>
        <authorList>
            <person name="Chertkov O."/>
            <person name="Copeland A."/>
            <person name="Lucas S."/>
            <person name="Lapidus A."/>
            <person name="Berry K.W."/>
            <person name="Detter J.C."/>
            <person name="Del Rio T.G."/>
            <person name="Hammon N."/>
            <person name="Dalin E."/>
            <person name="Tice H."/>
            <person name="Pitluck S."/>
            <person name="Richardson P."/>
            <person name="Bruce D."/>
            <person name="Goodwin L."/>
            <person name="Han C."/>
            <person name="Tapia R."/>
            <person name="Saunders E."/>
            <person name="Schmutz J."/>
            <person name="Brettin T."/>
            <person name="Larimer F."/>
            <person name="Land M."/>
            <person name="Hauser L."/>
            <person name="Spring S."/>
            <person name="Rohde M."/>
            <person name="Kyrpides N.C."/>
            <person name="Ivanova N."/>
            <person name="Goker M."/>
            <person name="Beller H.R."/>
            <person name="Klenk H.P."/>
            <person name="Woyke T."/>
        </authorList>
    </citation>
    <scope>NUCLEOTIDE SEQUENCE [LARGE SCALE GENOMIC DNA]</scope>
    <source>
        <strain evidence="2">DSM 9187 / TA4</strain>
    </source>
</reference>
<sequence>METEYFLQGQANRYRITDPMKDAQKIDSGNAWIGVSAQRNGIEAMKKWNLQRCSV</sequence>
<name>C4LFN0_TOLAT</name>